<evidence type="ECO:0000256" key="5">
    <source>
        <dbReference type="ARBA" id="ARBA00022553"/>
    </source>
</evidence>
<dbReference type="InterPro" id="IPR003594">
    <property type="entry name" value="HATPase_dom"/>
</dbReference>
<dbReference type="PROSITE" id="PS50109">
    <property type="entry name" value="HIS_KIN"/>
    <property type="match status" value="1"/>
</dbReference>
<dbReference type="EMBL" id="WEGH01000002">
    <property type="protein sequence ID" value="MQY05552.1"/>
    <property type="molecule type" value="Genomic_DNA"/>
</dbReference>
<gene>
    <name evidence="15" type="primary">sasA_14</name>
    <name evidence="15" type="ORF">ACRB68_36290</name>
</gene>
<dbReference type="Gene3D" id="3.30.565.10">
    <property type="entry name" value="Histidine kinase-like ATPase, C-terminal domain"/>
    <property type="match status" value="1"/>
</dbReference>
<evidence type="ECO:0000256" key="7">
    <source>
        <dbReference type="ARBA" id="ARBA00022692"/>
    </source>
</evidence>
<keyword evidence="8 15" id="KW-0418">Kinase</keyword>
<dbReference type="SMART" id="SM00388">
    <property type="entry name" value="HisKA"/>
    <property type="match status" value="1"/>
</dbReference>
<dbReference type="GO" id="GO:0005886">
    <property type="term" value="C:plasma membrane"/>
    <property type="evidence" value="ECO:0007669"/>
    <property type="project" value="UniProtKB-SubCell"/>
</dbReference>
<comment type="caution">
    <text evidence="15">The sequence shown here is derived from an EMBL/GenBank/DDBJ whole genome shotgun (WGS) entry which is preliminary data.</text>
</comment>
<evidence type="ECO:0000256" key="11">
    <source>
        <dbReference type="ARBA" id="ARBA00023136"/>
    </source>
</evidence>
<dbReference type="InterPro" id="IPR036890">
    <property type="entry name" value="HATPase_C_sf"/>
</dbReference>
<dbReference type="Pfam" id="PF00672">
    <property type="entry name" value="HAMP"/>
    <property type="match status" value="1"/>
</dbReference>
<dbReference type="CDD" id="cd00075">
    <property type="entry name" value="HATPase"/>
    <property type="match status" value="1"/>
</dbReference>
<organism evidence="15 16">
    <name type="scientific">Actinomadura macrotermitis</name>
    <dbReference type="NCBI Taxonomy" id="2585200"/>
    <lineage>
        <taxon>Bacteria</taxon>
        <taxon>Bacillati</taxon>
        <taxon>Actinomycetota</taxon>
        <taxon>Actinomycetes</taxon>
        <taxon>Streptosporangiales</taxon>
        <taxon>Thermomonosporaceae</taxon>
        <taxon>Actinomadura</taxon>
    </lineage>
</organism>
<dbReference type="PANTHER" id="PTHR45436">
    <property type="entry name" value="SENSOR HISTIDINE KINASE YKOH"/>
    <property type="match status" value="1"/>
</dbReference>
<evidence type="ECO:0000256" key="2">
    <source>
        <dbReference type="ARBA" id="ARBA00004141"/>
    </source>
</evidence>
<dbReference type="PANTHER" id="PTHR45436:SF15">
    <property type="entry name" value="SENSOR HISTIDINE KINASE CUSS"/>
    <property type="match status" value="1"/>
</dbReference>
<dbReference type="InterPro" id="IPR036097">
    <property type="entry name" value="HisK_dim/P_sf"/>
</dbReference>
<comment type="subcellular location">
    <subcellularLocation>
        <location evidence="3">Cell membrane</location>
    </subcellularLocation>
    <subcellularLocation>
        <location evidence="2">Membrane</location>
        <topology evidence="2">Multi-pass membrane protein</topology>
    </subcellularLocation>
</comment>
<dbReference type="SUPFAM" id="SSF55874">
    <property type="entry name" value="ATPase domain of HSP90 chaperone/DNA topoisomerase II/histidine kinase"/>
    <property type="match status" value="1"/>
</dbReference>
<evidence type="ECO:0000256" key="12">
    <source>
        <dbReference type="SAM" id="Phobius"/>
    </source>
</evidence>
<evidence type="ECO:0000256" key="6">
    <source>
        <dbReference type="ARBA" id="ARBA00022679"/>
    </source>
</evidence>
<evidence type="ECO:0000313" key="16">
    <source>
        <dbReference type="Proteomes" id="UP000487268"/>
    </source>
</evidence>
<dbReference type="GO" id="GO:0000155">
    <property type="term" value="F:phosphorelay sensor kinase activity"/>
    <property type="evidence" value="ECO:0007669"/>
    <property type="project" value="InterPro"/>
</dbReference>
<comment type="catalytic activity">
    <reaction evidence="1">
        <text>ATP + protein L-histidine = ADP + protein N-phospho-L-histidine.</text>
        <dbReference type="EC" id="2.7.13.3"/>
    </reaction>
</comment>
<dbReference type="Pfam" id="PF02518">
    <property type="entry name" value="HATPase_c"/>
    <property type="match status" value="1"/>
</dbReference>
<feature type="transmembrane region" description="Helical" evidence="12">
    <location>
        <begin position="75"/>
        <end position="98"/>
    </location>
</feature>
<reference evidence="15 16" key="1">
    <citation type="submission" date="2019-10" db="EMBL/GenBank/DDBJ databases">
        <title>Actinomadura rubteroloni sp. nov. and Actinomadura macrotermitis sp. nov., isolated from the gut of fungus growing-termite Macrotermes natalensis.</title>
        <authorList>
            <person name="Benndorf R."/>
            <person name="Martin K."/>
            <person name="Kuefner M."/>
            <person name="De Beer W."/>
            <person name="Kaster A.-K."/>
            <person name="Vollmers J."/>
            <person name="Poulsen M."/>
            <person name="Beemelmanns C."/>
        </authorList>
    </citation>
    <scope>NUCLEOTIDE SEQUENCE [LARGE SCALE GENOMIC DNA]</scope>
    <source>
        <strain evidence="15 16">RB68</strain>
    </source>
</reference>
<feature type="domain" description="Histidine kinase" evidence="13">
    <location>
        <begin position="160"/>
        <end position="370"/>
    </location>
</feature>
<dbReference type="SUPFAM" id="SSF158472">
    <property type="entry name" value="HAMP domain-like"/>
    <property type="match status" value="1"/>
</dbReference>
<proteinExistence type="predicted"/>
<feature type="transmembrane region" description="Helical" evidence="12">
    <location>
        <begin position="5"/>
        <end position="27"/>
    </location>
</feature>
<dbReference type="Gene3D" id="6.10.340.10">
    <property type="match status" value="1"/>
</dbReference>
<name>A0A7K0BXH3_9ACTN</name>
<dbReference type="CDD" id="cd00082">
    <property type="entry name" value="HisKA"/>
    <property type="match status" value="1"/>
</dbReference>
<dbReference type="CDD" id="cd06225">
    <property type="entry name" value="HAMP"/>
    <property type="match status" value="1"/>
</dbReference>
<dbReference type="InterPro" id="IPR003661">
    <property type="entry name" value="HisK_dim/P_dom"/>
</dbReference>
<dbReference type="Proteomes" id="UP000487268">
    <property type="component" value="Unassembled WGS sequence"/>
</dbReference>
<evidence type="ECO:0000256" key="8">
    <source>
        <dbReference type="ARBA" id="ARBA00022777"/>
    </source>
</evidence>
<dbReference type="Gene3D" id="1.10.287.130">
    <property type="match status" value="1"/>
</dbReference>
<dbReference type="SUPFAM" id="SSF47384">
    <property type="entry name" value="Homodimeric domain of signal transducing histidine kinase"/>
    <property type="match status" value="1"/>
</dbReference>
<dbReference type="Pfam" id="PF00512">
    <property type="entry name" value="HisKA"/>
    <property type="match status" value="1"/>
</dbReference>
<dbReference type="InterPro" id="IPR005467">
    <property type="entry name" value="His_kinase_dom"/>
</dbReference>
<evidence type="ECO:0000256" key="4">
    <source>
        <dbReference type="ARBA" id="ARBA00012438"/>
    </source>
</evidence>
<evidence type="ECO:0000259" key="13">
    <source>
        <dbReference type="PROSITE" id="PS50109"/>
    </source>
</evidence>
<dbReference type="AlphaFoldDB" id="A0A7K0BXH3"/>
<keyword evidence="16" id="KW-1185">Reference proteome</keyword>
<keyword evidence="5" id="KW-0597">Phosphoprotein</keyword>
<dbReference type="EC" id="2.7.13.3" evidence="4"/>
<evidence type="ECO:0000256" key="3">
    <source>
        <dbReference type="ARBA" id="ARBA00004236"/>
    </source>
</evidence>
<keyword evidence="9 12" id="KW-1133">Transmembrane helix</keyword>
<dbReference type="SMART" id="SM00304">
    <property type="entry name" value="HAMP"/>
    <property type="match status" value="1"/>
</dbReference>
<evidence type="ECO:0000313" key="15">
    <source>
        <dbReference type="EMBL" id="MQY05552.1"/>
    </source>
</evidence>
<accession>A0A7K0BXH3</accession>
<keyword evidence="11 12" id="KW-0472">Membrane</keyword>
<protein>
    <recommendedName>
        <fullName evidence="4">histidine kinase</fullName>
        <ecNumber evidence="4">2.7.13.3</ecNumber>
    </recommendedName>
</protein>
<evidence type="ECO:0000256" key="1">
    <source>
        <dbReference type="ARBA" id="ARBA00000085"/>
    </source>
</evidence>
<keyword evidence="7 12" id="KW-0812">Transmembrane</keyword>
<sequence length="370" mass="39232">MRLTLLYASLFLVSGTTLLTIVLFLVFGRHLFITYTPDPPPPLPGVGRCVMRGAPIMPAPGTWTVTPASGTVRVLIAQAVIGLAVMAFVSTGLGWIVAGRALKPLRVMAAKARSISERNLHERLALTGPRDEINELADTVDGLLARLESAFEAQRRFVANASHELRTPLAMMRTSVDVAVSKPPPVSRDVTVLAGKLREGLDRADRLLEGLLMLARAQTNGHASAEEVSLARLTAAALDARAKAIAERGLSVEDRTGGRPLRGNATLLASMVDNLIDNAIRYGPPGGRLRVATVSSGPRSCYVVENGGAVLDQREVDLLGQPFQRLGAERTSRSGTGLGLSIVAAIAAAHGGRLALYARPEGGLRAEVRL</sequence>
<dbReference type="SMART" id="SM00387">
    <property type="entry name" value="HATPase_c"/>
    <property type="match status" value="1"/>
</dbReference>
<dbReference type="InterPro" id="IPR050428">
    <property type="entry name" value="TCS_sensor_his_kinase"/>
</dbReference>
<feature type="domain" description="HAMP" evidence="14">
    <location>
        <begin position="99"/>
        <end position="152"/>
    </location>
</feature>
<keyword evidence="6 15" id="KW-0808">Transferase</keyword>
<evidence type="ECO:0000256" key="9">
    <source>
        <dbReference type="ARBA" id="ARBA00022989"/>
    </source>
</evidence>
<dbReference type="PROSITE" id="PS50885">
    <property type="entry name" value="HAMP"/>
    <property type="match status" value="1"/>
</dbReference>
<evidence type="ECO:0000259" key="14">
    <source>
        <dbReference type="PROSITE" id="PS50885"/>
    </source>
</evidence>
<dbReference type="InterPro" id="IPR003660">
    <property type="entry name" value="HAMP_dom"/>
</dbReference>
<keyword evidence="10" id="KW-0902">Two-component regulatory system</keyword>
<evidence type="ECO:0000256" key="10">
    <source>
        <dbReference type="ARBA" id="ARBA00023012"/>
    </source>
</evidence>
<dbReference type="RefSeq" id="WP_235959433.1">
    <property type="nucleotide sequence ID" value="NZ_WEGH01000002.1"/>
</dbReference>